<dbReference type="EMBL" id="BAABAH010000020">
    <property type="protein sequence ID" value="GAA3834368.1"/>
    <property type="molecule type" value="Genomic_DNA"/>
</dbReference>
<name>A0ABP7J430_9ACTN</name>
<sequence>MAWTYLLRCADGTYYVGSTVDLEGRLWQHNHSDELGAAYTRRRRPVELVWSCFYDRVEDAFAFEKQVQGWNRRKREALIRGEWERLPDLSRRPAVQERLARQQVETDPS</sequence>
<dbReference type="PANTHER" id="PTHR34477:SF1">
    <property type="entry name" value="UPF0213 PROTEIN YHBQ"/>
    <property type="match status" value="1"/>
</dbReference>
<dbReference type="Gene3D" id="3.40.1440.10">
    <property type="entry name" value="GIY-YIG endonuclease"/>
    <property type="match status" value="1"/>
</dbReference>
<dbReference type="InterPro" id="IPR050190">
    <property type="entry name" value="UPF0213_domain"/>
</dbReference>
<dbReference type="CDD" id="cd10456">
    <property type="entry name" value="GIY-YIG_UPF0213"/>
    <property type="match status" value="1"/>
</dbReference>
<dbReference type="RefSeq" id="WP_344778723.1">
    <property type="nucleotide sequence ID" value="NZ_BAABAH010000020.1"/>
</dbReference>
<dbReference type="Proteomes" id="UP001501821">
    <property type="component" value="Unassembled WGS sequence"/>
</dbReference>
<accession>A0ABP7J430</accession>
<dbReference type="PROSITE" id="PS50164">
    <property type="entry name" value="GIY_YIG"/>
    <property type="match status" value="1"/>
</dbReference>
<dbReference type="PANTHER" id="PTHR34477">
    <property type="entry name" value="UPF0213 PROTEIN YHBQ"/>
    <property type="match status" value="1"/>
</dbReference>
<evidence type="ECO:0000256" key="1">
    <source>
        <dbReference type="ARBA" id="ARBA00007435"/>
    </source>
</evidence>
<dbReference type="SUPFAM" id="SSF82771">
    <property type="entry name" value="GIY-YIG endonuclease"/>
    <property type="match status" value="1"/>
</dbReference>
<organism evidence="3 4">
    <name type="scientific">Nocardioides panacisoli</name>
    <dbReference type="NCBI Taxonomy" id="627624"/>
    <lineage>
        <taxon>Bacteria</taxon>
        <taxon>Bacillati</taxon>
        <taxon>Actinomycetota</taxon>
        <taxon>Actinomycetes</taxon>
        <taxon>Propionibacteriales</taxon>
        <taxon>Nocardioidaceae</taxon>
        <taxon>Nocardioides</taxon>
    </lineage>
</organism>
<evidence type="ECO:0000313" key="3">
    <source>
        <dbReference type="EMBL" id="GAA3834368.1"/>
    </source>
</evidence>
<keyword evidence="4" id="KW-1185">Reference proteome</keyword>
<dbReference type="InterPro" id="IPR035901">
    <property type="entry name" value="GIY-YIG_endonuc_sf"/>
</dbReference>
<evidence type="ECO:0000259" key="2">
    <source>
        <dbReference type="PROSITE" id="PS50164"/>
    </source>
</evidence>
<gene>
    <name evidence="3" type="ORF">GCM10022242_39300</name>
</gene>
<reference evidence="4" key="1">
    <citation type="journal article" date="2019" name="Int. J. Syst. Evol. Microbiol.">
        <title>The Global Catalogue of Microorganisms (GCM) 10K type strain sequencing project: providing services to taxonomists for standard genome sequencing and annotation.</title>
        <authorList>
            <consortium name="The Broad Institute Genomics Platform"/>
            <consortium name="The Broad Institute Genome Sequencing Center for Infectious Disease"/>
            <person name="Wu L."/>
            <person name="Ma J."/>
        </authorList>
    </citation>
    <scope>NUCLEOTIDE SEQUENCE [LARGE SCALE GENOMIC DNA]</scope>
    <source>
        <strain evidence="4">JCM 16953</strain>
    </source>
</reference>
<evidence type="ECO:0000313" key="4">
    <source>
        <dbReference type="Proteomes" id="UP001501821"/>
    </source>
</evidence>
<protein>
    <submittedName>
        <fullName evidence="3">GIY-YIG nuclease family protein</fullName>
    </submittedName>
</protein>
<dbReference type="Pfam" id="PF01541">
    <property type="entry name" value="GIY-YIG"/>
    <property type="match status" value="1"/>
</dbReference>
<dbReference type="InterPro" id="IPR000305">
    <property type="entry name" value="GIY-YIG_endonuc"/>
</dbReference>
<comment type="similarity">
    <text evidence="1">Belongs to the UPF0213 family.</text>
</comment>
<proteinExistence type="inferred from homology"/>
<comment type="caution">
    <text evidence="3">The sequence shown here is derived from an EMBL/GenBank/DDBJ whole genome shotgun (WGS) entry which is preliminary data.</text>
</comment>
<feature type="domain" description="GIY-YIG" evidence="2">
    <location>
        <begin position="1"/>
        <end position="77"/>
    </location>
</feature>